<dbReference type="OrthoDB" id="36131at10239"/>
<proteinExistence type="predicted"/>
<feature type="region of interest" description="Disordered" evidence="1">
    <location>
        <begin position="63"/>
        <end position="97"/>
    </location>
</feature>
<gene>
    <name evidence="2" type="primary">g351</name>
</gene>
<organism evidence="2 4">
    <name type="scientific">Yersinia phage fHe-Yen9-04</name>
    <dbReference type="NCBI Taxonomy" id="2052742"/>
    <lineage>
        <taxon>Viruses</taxon>
        <taxon>Duplodnaviria</taxon>
        <taxon>Heunggongvirae</taxon>
        <taxon>Uroviricota</taxon>
        <taxon>Caudoviricetes</taxon>
        <taxon>Eneladusvirus</taxon>
        <taxon>Eneladusvirus Yen904</taxon>
    </lineage>
</organism>
<feature type="compositionally biased region" description="Basic and acidic residues" evidence="1">
    <location>
        <begin position="72"/>
        <end position="83"/>
    </location>
</feature>
<sequence>MPNMGYCMFENTSNDMQDIIDEMYNDDFDPDKLSITERRAFDSLWDQCETMHNRLSEIDDMLQQRSDEYEESQQKKMAERPLDSTDDFSIHTFTRKD</sequence>
<evidence type="ECO:0000313" key="2">
    <source>
        <dbReference type="EMBL" id="SOK58628.1"/>
    </source>
</evidence>
<evidence type="ECO:0000313" key="3">
    <source>
        <dbReference type="EMBL" id="VUE36397.1"/>
    </source>
</evidence>
<name>A0A2C9CZ34_9CAUD</name>
<evidence type="ECO:0000256" key="1">
    <source>
        <dbReference type="SAM" id="MobiDB-lite"/>
    </source>
</evidence>
<protein>
    <submittedName>
        <fullName evidence="2">Uncharacterized protein</fullName>
    </submittedName>
</protein>
<keyword evidence="4" id="KW-1185">Reference proteome</keyword>
<dbReference type="Proteomes" id="UP000240931">
    <property type="component" value="Segment"/>
</dbReference>
<dbReference type="Proteomes" id="UP000317227">
    <property type="component" value="Segment"/>
</dbReference>
<dbReference type="EMBL" id="LR596615">
    <property type="protein sequence ID" value="VUE36397.1"/>
    <property type="molecule type" value="Genomic_DNA"/>
</dbReference>
<reference evidence="4" key="2">
    <citation type="submission" date="2017-10" db="EMBL/GenBank/DDBJ databases">
        <authorList>
            <person name="Skurnik M."/>
        </authorList>
    </citation>
    <scope>NUCLEOTIDE SEQUENCE [LARGE SCALE GENOMIC DNA]</scope>
</reference>
<dbReference type="RefSeq" id="YP_009623961.1">
    <property type="nucleotide sequence ID" value="NC_042116.1"/>
</dbReference>
<dbReference type="GeneID" id="40100769"/>
<dbReference type="KEGG" id="vg:40100769"/>
<evidence type="ECO:0000313" key="4">
    <source>
        <dbReference type="Proteomes" id="UP000240931"/>
    </source>
</evidence>
<accession>A0A2C9CZ34</accession>
<dbReference type="EMBL" id="LT960551">
    <property type="protein sequence ID" value="SOK58628.1"/>
    <property type="molecule type" value="Genomic_DNA"/>
</dbReference>
<reference evidence="3 5" key="3">
    <citation type="submission" date="2019-06" db="EMBL/GenBank/DDBJ databases">
        <authorList>
            <person name="Bower L."/>
            <person name="Leinonen R."/>
        </authorList>
    </citation>
    <scope>NUCLEOTIDE SEQUENCE [LARGE SCALE GENOMIC DNA]</scope>
</reference>
<reference evidence="2" key="1">
    <citation type="submission" date="2017-10" db="EMBL/GenBank/DDBJ databases">
        <authorList>
            <person name="Banno H."/>
            <person name="Chua N.-H."/>
        </authorList>
    </citation>
    <scope>NUCLEOTIDE SEQUENCE [LARGE SCALE GENOMIC DNA]</scope>
</reference>
<evidence type="ECO:0000313" key="5">
    <source>
        <dbReference type="Proteomes" id="UP000317227"/>
    </source>
</evidence>